<dbReference type="PANTHER" id="PTHR11731">
    <property type="entry name" value="PROTEASE FAMILY S9B,C DIPEPTIDYL-PEPTIDASE IV-RELATED"/>
    <property type="match status" value="1"/>
</dbReference>
<dbReference type="InParanoid" id="A0A2T3B7F3"/>
<feature type="domain" description="Dipeptidylpeptidase IV N-terminal" evidence="19">
    <location>
        <begin position="243"/>
        <end position="618"/>
    </location>
</feature>
<evidence type="ECO:0000256" key="5">
    <source>
        <dbReference type="ARBA" id="ARBA00012062"/>
    </source>
</evidence>
<evidence type="ECO:0000256" key="6">
    <source>
        <dbReference type="ARBA" id="ARBA00022438"/>
    </source>
</evidence>
<evidence type="ECO:0000313" key="21">
    <source>
        <dbReference type="Proteomes" id="UP000241818"/>
    </source>
</evidence>
<dbReference type="Gene3D" id="3.40.50.1820">
    <property type="entry name" value="alpha/beta hydrolase"/>
    <property type="match status" value="1"/>
</dbReference>
<dbReference type="GO" id="GO:0008239">
    <property type="term" value="F:dipeptidyl-peptidase activity"/>
    <property type="evidence" value="ECO:0007669"/>
    <property type="project" value="UniProtKB-EC"/>
</dbReference>
<dbReference type="InterPro" id="IPR029058">
    <property type="entry name" value="AB_hydrolase_fold"/>
</dbReference>
<dbReference type="OrthoDB" id="16520at2759"/>
<evidence type="ECO:0000256" key="2">
    <source>
        <dbReference type="ARBA" id="ARBA00002218"/>
    </source>
</evidence>
<dbReference type="Gene3D" id="2.140.10.30">
    <property type="entry name" value="Dipeptidylpeptidase IV, N-terminal domain"/>
    <property type="match status" value="1"/>
</dbReference>
<evidence type="ECO:0000256" key="17">
    <source>
        <dbReference type="SAM" id="Phobius"/>
    </source>
</evidence>
<keyword evidence="10" id="KW-0378">Hydrolase</keyword>
<dbReference type="GO" id="GO:0005886">
    <property type="term" value="C:plasma membrane"/>
    <property type="evidence" value="ECO:0007669"/>
    <property type="project" value="TreeGrafter"/>
</dbReference>
<feature type="compositionally biased region" description="Acidic residues" evidence="16">
    <location>
        <begin position="82"/>
        <end position="91"/>
    </location>
</feature>
<evidence type="ECO:0000256" key="4">
    <source>
        <dbReference type="ARBA" id="ARBA00006150"/>
    </source>
</evidence>
<feature type="domain" description="Peptidase S9 prolyl oligopeptidase catalytic" evidence="18">
    <location>
        <begin position="702"/>
        <end position="906"/>
    </location>
</feature>
<comment type="subcellular location">
    <subcellularLocation>
        <location evidence="3">Vacuole membrane</location>
        <topology evidence="3">Single-pass type II membrane protein</topology>
    </subcellularLocation>
</comment>
<evidence type="ECO:0000259" key="19">
    <source>
        <dbReference type="Pfam" id="PF00930"/>
    </source>
</evidence>
<keyword evidence="9 17" id="KW-0812">Transmembrane</keyword>
<dbReference type="FunFam" id="3.40.50.1820:FF:000003">
    <property type="entry name" value="Dipeptidyl peptidase 4"/>
    <property type="match status" value="1"/>
</dbReference>
<comment type="similarity">
    <text evidence="4">Belongs to the peptidase S9B family.</text>
</comment>
<evidence type="ECO:0000256" key="7">
    <source>
        <dbReference type="ARBA" id="ARBA00022554"/>
    </source>
</evidence>
<comment type="catalytic activity">
    <reaction evidence="1">
        <text>Release of an N-terminal dipeptide, Xaa-Yaa-|-Zaa-, from a polypeptide, preferentially when Yaa is Pro, provided Zaa is neither Pro nor hydroxyproline.</text>
        <dbReference type="EC" id="3.4.14.5"/>
    </reaction>
</comment>
<dbReference type="EMBL" id="KZ679008">
    <property type="protein sequence ID" value="PSS22793.1"/>
    <property type="molecule type" value="Genomic_DNA"/>
</dbReference>
<evidence type="ECO:0000256" key="11">
    <source>
        <dbReference type="ARBA" id="ARBA00022825"/>
    </source>
</evidence>
<dbReference type="STRING" id="857342.A0A2T3B7F3"/>
<evidence type="ECO:0000256" key="14">
    <source>
        <dbReference type="ARBA" id="ARBA00023136"/>
    </source>
</evidence>
<comment type="function">
    <text evidence="2">Type IV dipeptidyl-peptidase which removes N-terminal dipeptides sequentially from polypeptides having unsubstituted N-termini provided that the penultimate residue is proline.</text>
</comment>
<evidence type="ECO:0000256" key="1">
    <source>
        <dbReference type="ARBA" id="ARBA00001257"/>
    </source>
</evidence>
<evidence type="ECO:0000313" key="20">
    <source>
        <dbReference type="EMBL" id="PSS22793.1"/>
    </source>
</evidence>
<evidence type="ECO:0000256" key="9">
    <source>
        <dbReference type="ARBA" id="ARBA00022692"/>
    </source>
</evidence>
<evidence type="ECO:0000256" key="8">
    <source>
        <dbReference type="ARBA" id="ARBA00022670"/>
    </source>
</evidence>
<evidence type="ECO:0000256" key="3">
    <source>
        <dbReference type="ARBA" id="ARBA00004576"/>
    </source>
</evidence>
<dbReference type="InterPro" id="IPR001375">
    <property type="entry name" value="Peptidase_S9_cat"/>
</dbReference>
<sequence>MAGHGEEASQLLPIEQEEQGRQSEESISEASTTSLVFERIGERAEAEDRKQLDGHNKMGTVRYSARGDSVPYADDEHANVSLEDEDKEDLENGPFIHNGTAGKTTDRRFRRLIWVVGGLFIGAWVLAFGLFLWNQSYRHSSSIPHDPAATASRGNGKKVTLDQVLSGQWRANKQAISWIEGAHGEDGLLLERGVSRNDDYLVVKDIRAGKAGEGAPLSSETLMKNGYFTYENESLMPHRVFPSKDLKKVLIATDMQSNWRHSFYARYWVFDVDTQTAQPLDPADKNGRIQLASWSPQSDAIIFTRDNNLFLRKLSSSTVTQITTDGGPNYFYGVPDWVYEEEVFSANSATWWAEDGKYVAFLRTNESEVPEYPIQYFVSRPSGVKPLPGEENYPEVRQIKYPKAGAPNPTVDLLFYDITKGDVFEVDIAGGFEPDDLLITEVVWAGSTGKVLIRETNRESDVLRVVLVDVTTRTGKTVRNENVQELDGGWFEVTQNTRYIPADPSNGRPHDGYIDTIIHDNNDHLGYFTPLDNPDPIMVTSGDWEVVDAPSAVDLKNNLVYFVSTKESPIQRQVYSVNLNGTNLQPLTDTSKEGYYSVSFSSGAGYALVSYDGPNIPWQKVISTPSNTDSYEDVIEENEKLADMAKKHELPIKIYSTVNVDGYELQVVERRPPHFNEKKKYPVLFHLYGGPGSQTVSKSFGVDFQAYVAANLGYIVVTVDGRGTGYIGRKARTIIRGNIGYYEAYDQIATAKIWAQKKYVDPSRLAIWGWSYGGFMTLKTLEQDAGQTFSYGMAVAPVTDWRFYDSIYTERYMHTPQHNPGGYDNSSISNVTALQQNVRFLIMHGVADDNVHMQNSLTLLDKLDLAGVENYDVHVFPDSDHGIYFHNANRIVYDKLTNWLINAFNGEWLRTADAVPLEPDNKKRDVLEISGHLVTI</sequence>
<dbReference type="Pfam" id="PF00930">
    <property type="entry name" value="DPPIV_N"/>
    <property type="match status" value="1"/>
</dbReference>
<feature type="transmembrane region" description="Helical" evidence="17">
    <location>
        <begin position="112"/>
        <end position="133"/>
    </location>
</feature>
<keyword evidence="12" id="KW-0735">Signal-anchor</keyword>
<dbReference type="FunCoup" id="A0A2T3B7F3">
    <property type="interactions" value="300"/>
</dbReference>
<evidence type="ECO:0000259" key="18">
    <source>
        <dbReference type="Pfam" id="PF00326"/>
    </source>
</evidence>
<evidence type="ECO:0000256" key="16">
    <source>
        <dbReference type="SAM" id="MobiDB-lite"/>
    </source>
</evidence>
<gene>
    <name evidence="20" type="ORF">M430DRAFT_135068</name>
</gene>
<dbReference type="GO" id="GO:0005774">
    <property type="term" value="C:vacuolar membrane"/>
    <property type="evidence" value="ECO:0007669"/>
    <property type="project" value="UniProtKB-SubCell"/>
</dbReference>
<keyword evidence="11" id="KW-0720">Serine protease</keyword>
<name>A0A2T3B7F3_AMORE</name>
<keyword evidence="14 17" id="KW-0472">Membrane</keyword>
<evidence type="ECO:0000256" key="13">
    <source>
        <dbReference type="ARBA" id="ARBA00022989"/>
    </source>
</evidence>
<keyword evidence="6" id="KW-0031">Aminopeptidase</keyword>
<dbReference type="EC" id="3.4.14.5" evidence="5"/>
<dbReference type="SUPFAM" id="SSF53474">
    <property type="entry name" value="alpha/beta-Hydrolases"/>
    <property type="match status" value="1"/>
</dbReference>
<dbReference type="Pfam" id="PF00326">
    <property type="entry name" value="Peptidase_S9"/>
    <property type="match status" value="1"/>
</dbReference>
<dbReference type="GO" id="GO:0004177">
    <property type="term" value="F:aminopeptidase activity"/>
    <property type="evidence" value="ECO:0007669"/>
    <property type="project" value="UniProtKB-KW"/>
</dbReference>
<protein>
    <recommendedName>
        <fullName evidence="5">dipeptidyl-peptidase IV</fullName>
        <ecNumber evidence="5">3.4.14.5</ecNumber>
    </recommendedName>
</protein>
<keyword evidence="15" id="KW-0325">Glycoprotein</keyword>
<dbReference type="GeneID" id="36570472"/>
<feature type="compositionally biased region" description="Basic and acidic residues" evidence="16">
    <location>
        <begin position="39"/>
        <end position="56"/>
    </location>
</feature>
<dbReference type="InterPro" id="IPR050278">
    <property type="entry name" value="Serine_Prot_S9B/DPPIV"/>
</dbReference>
<dbReference type="Proteomes" id="UP000241818">
    <property type="component" value="Unassembled WGS sequence"/>
</dbReference>
<keyword evidence="7" id="KW-0926">Vacuole</keyword>
<accession>A0A2T3B7F3</accession>
<organism evidence="20 21">
    <name type="scientific">Amorphotheca resinae ATCC 22711</name>
    <dbReference type="NCBI Taxonomy" id="857342"/>
    <lineage>
        <taxon>Eukaryota</taxon>
        <taxon>Fungi</taxon>
        <taxon>Dikarya</taxon>
        <taxon>Ascomycota</taxon>
        <taxon>Pezizomycotina</taxon>
        <taxon>Leotiomycetes</taxon>
        <taxon>Helotiales</taxon>
        <taxon>Amorphothecaceae</taxon>
        <taxon>Amorphotheca</taxon>
    </lineage>
</organism>
<dbReference type="RefSeq" id="XP_024722839.1">
    <property type="nucleotide sequence ID" value="XM_024862391.1"/>
</dbReference>
<dbReference type="SUPFAM" id="SSF82171">
    <property type="entry name" value="DPP6 N-terminal domain-like"/>
    <property type="match status" value="1"/>
</dbReference>
<keyword evidence="8" id="KW-0645">Protease</keyword>
<dbReference type="GO" id="GO:0006508">
    <property type="term" value="P:proteolysis"/>
    <property type="evidence" value="ECO:0007669"/>
    <property type="project" value="UniProtKB-KW"/>
</dbReference>
<feature type="region of interest" description="Disordered" evidence="16">
    <location>
        <begin position="1"/>
        <end position="72"/>
    </location>
</feature>
<evidence type="ECO:0000256" key="12">
    <source>
        <dbReference type="ARBA" id="ARBA00022968"/>
    </source>
</evidence>
<dbReference type="GO" id="GO:0008236">
    <property type="term" value="F:serine-type peptidase activity"/>
    <property type="evidence" value="ECO:0007669"/>
    <property type="project" value="UniProtKB-KW"/>
</dbReference>
<dbReference type="AlphaFoldDB" id="A0A2T3B7F3"/>
<keyword evidence="21" id="KW-1185">Reference proteome</keyword>
<evidence type="ECO:0000256" key="10">
    <source>
        <dbReference type="ARBA" id="ARBA00022801"/>
    </source>
</evidence>
<proteinExistence type="inferred from homology"/>
<dbReference type="PANTHER" id="PTHR11731:SF200">
    <property type="entry name" value="DIPEPTIDYL PEPTIDASE 10, ISOFORM B"/>
    <property type="match status" value="1"/>
</dbReference>
<feature type="region of interest" description="Disordered" evidence="16">
    <location>
        <begin position="82"/>
        <end position="101"/>
    </location>
</feature>
<reference evidence="20 21" key="1">
    <citation type="journal article" date="2018" name="New Phytol.">
        <title>Comparative genomics and transcriptomics depict ericoid mycorrhizal fungi as versatile saprotrophs and plant mutualists.</title>
        <authorList>
            <person name="Martino E."/>
            <person name="Morin E."/>
            <person name="Grelet G.A."/>
            <person name="Kuo A."/>
            <person name="Kohler A."/>
            <person name="Daghino S."/>
            <person name="Barry K.W."/>
            <person name="Cichocki N."/>
            <person name="Clum A."/>
            <person name="Dockter R.B."/>
            <person name="Hainaut M."/>
            <person name="Kuo R.C."/>
            <person name="LaButti K."/>
            <person name="Lindahl B.D."/>
            <person name="Lindquist E.A."/>
            <person name="Lipzen A."/>
            <person name="Khouja H.R."/>
            <person name="Magnuson J."/>
            <person name="Murat C."/>
            <person name="Ohm R.A."/>
            <person name="Singer S.W."/>
            <person name="Spatafora J.W."/>
            <person name="Wang M."/>
            <person name="Veneault-Fourrey C."/>
            <person name="Henrissat B."/>
            <person name="Grigoriev I.V."/>
            <person name="Martin F.M."/>
            <person name="Perotto S."/>
        </authorList>
    </citation>
    <scope>NUCLEOTIDE SEQUENCE [LARGE SCALE GENOMIC DNA]</scope>
    <source>
        <strain evidence="20 21">ATCC 22711</strain>
    </source>
</reference>
<evidence type="ECO:0000256" key="15">
    <source>
        <dbReference type="ARBA" id="ARBA00023180"/>
    </source>
</evidence>
<keyword evidence="13 17" id="KW-1133">Transmembrane helix</keyword>
<dbReference type="InterPro" id="IPR002469">
    <property type="entry name" value="Peptidase_S9B_N"/>
</dbReference>